<reference evidence="1 2" key="1">
    <citation type="submission" date="2014-11" db="EMBL/GenBank/DDBJ databases">
        <authorList>
            <person name="Wibberg Daniel"/>
        </authorList>
    </citation>
    <scope>NUCLEOTIDE SEQUENCE [LARGE SCALE GENOMIC DNA]</scope>
    <source>
        <strain evidence="1">Rhizoctonia solani AG1-IB 7/3/14</strain>
    </source>
</reference>
<protein>
    <submittedName>
        <fullName evidence="1">Uncharacterized protein</fullName>
    </submittedName>
</protein>
<evidence type="ECO:0000313" key="2">
    <source>
        <dbReference type="Proteomes" id="UP000059188"/>
    </source>
</evidence>
<dbReference type="STRING" id="1108050.A0A0B7FK29"/>
<dbReference type="EMBL" id="LN679128">
    <property type="protein sequence ID" value="CEL57264.1"/>
    <property type="molecule type" value="Genomic_DNA"/>
</dbReference>
<name>A0A0B7FK29_THACB</name>
<keyword evidence="2" id="KW-1185">Reference proteome</keyword>
<accession>A0A0B7FK29</accession>
<organism evidence="1 2">
    <name type="scientific">Thanatephorus cucumeris (strain AG1-IB / isolate 7/3/14)</name>
    <name type="common">Lettuce bottom rot fungus</name>
    <name type="synonym">Rhizoctonia solani</name>
    <dbReference type="NCBI Taxonomy" id="1108050"/>
    <lineage>
        <taxon>Eukaryota</taxon>
        <taxon>Fungi</taxon>
        <taxon>Dikarya</taxon>
        <taxon>Basidiomycota</taxon>
        <taxon>Agaricomycotina</taxon>
        <taxon>Agaricomycetes</taxon>
        <taxon>Cantharellales</taxon>
        <taxon>Ceratobasidiaceae</taxon>
        <taxon>Rhizoctonia</taxon>
        <taxon>Rhizoctonia solani AG-1</taxon>
    </lineage>
</organism>
<dbReference type="Proteomes" id="UP000059188">
    <property type="component" value="Unassembled WGS sequence"/>
</dbReference>
<dbReference type="OrthoDB" id="3253180at2759"/>
<dbReference type="AlphaFoldDB" id="A0A0B7FK29"/>
<evidence type="ECO:0000313" key="1">
    <source>
        <dbReference type="EMBL" id="CEL57264.1"/>
    </source>
</evidence>
<proteinExistence type="predicted"/>
<sequence length="312" mass="34947">MIDSLRTIIETYLSIAGSDLTPNTQFSSLAIGYSLAMNLEDLSHIGVKATRQKPVSSVPNQVNHPDTQGQSIGECLCSFFNWSDVNGLTSGISAISLATKMPIELLDMGLLVHIVELIACDITFHIHCTSTSQDRFSGLILPISWARLLAKRYQTNTVSRNTISLPQFVESIVWLSDELRFGQNVNRLIGEKTTPIKSKTIHVFNQRLCWCISLLLVNSSHPVLFTDPVMTSLIHVAGDRDKYCVSTFESPTERFSQAFDQASYLQILCQAFKREPIVMLSNERDLKSERKTFSGIRVINYSNPMAILKELK</sequence>
<gene>
    <name evidence="1" type="ORF">RSOLAG1IB_08476</name>
</gene>